<organism evidence="2 3">
    <name type="scientific">Setaria digitata</name>
    <dbReference type="NCBI Taxonomy" id="48799"/>
    <lineage>
        <taxon>Eukaryota</taxon>
        <taxon>Metazoa</taxon>
        <taxon>Ecdysozoa</taxon>
        <taxon>Nematoda</taxon>
        <taxon>Chromadorea</taxon>
        <taxon>Rhabditida</taxon>
        <taxon>Spirurina</taxon>
        <taxon>Spiruromorpha</taxon>
        <taxon>Filarioidea</taxon>
        <taxon>Setariidae</taxon>
        <taxon>Setaria</taxon>
    </lineage>
</organism>
<feature type="compositionally biased region" description="Low complexity" evidence="1">
    <location>
        <begin position="110"/>
        <end position="127"/>
    </location>
</feature>
<evidence type="ECO:0000313" key="3">
    <source>
        <dbReference type="WBParaSite" id="sdigi.contig502.g8709.t1"/>
    </source>
</evidence>
<sequence length="127" mass="13294">MSSTAGKDRCSSGPESSAVLPEFDAEYACSDHAMVRHVVQTAVRNYFSASCTSPAHMTLCIDFTEGAPIPSNSASSVRYQAPLVQINVERKSGTGNTSDMTTIPKGSELSATSTSKGSESSVSGKHK</sequence>
<name>A0A915Q388_9BILA</name>
<dbReference type="AlphaFoldDB" id="A0A915Q388"/>
<protein>
    <submittedName>
        <fullName evidence="3">Uncharacterized protein</fullName>
    </submittedName>
</protein>
<proteinExistence type="predicted"/>
<dbReference type="WBParaSite" id="sdigi.contig502.g8709.t1">
    <property type="protein sequence ID" value="sdigi.contig502.g8709.t1"/>
    <property type="gene ID" value="sdigi.contig502.g8709"/>
</dbReference>
<reference evidence="3" key="1">
    <citation type="submission" date="2022-11" db="UniProtKB">
        <authorList>
            <consortium name="WormBaseParasite"/>
        </authorList>
    </citation>
    <scope>IDENTIFICATION</scope>
</reference>
<evidence type="ECO:0000256" key="1">
    <source>
        <dbReference type="SAM" id="MobiDB-lite"/>
    </source>
</evidence>
<keyword evidence="2" id="KW-1185">Reference proteome</keyword>
<accession>A0A915Q388</accession>
<feature type="region of interest" description="Disordered" evidence="1">
    <location>
        <begin position="89"/>
        <end position="127"/>
    </location>
</feature>
<dbReference type="Proteomes" id="UP000887581">
    <property type="component" value="Unplaced"/>
</dbReference>
<evidence type="ECO:0000313" key="2">
    <source>
        <dbReference type="Proteomes" id="UP000887581"/>
    </source>
</evidence>